<evidence type="ECO:0000313" key="1">
    <source>
        <dbReference type="EMBL" id="CDH19287.1"/>
    </source>
</evidence>
<accession>A0A077PF95</accession>
<name>A0A077PF95_XENBV</name>
<evidence type="ECO:0000313" key="2">
    <source>
        <dbReference type="Proteomes" id="UP000028500"/>
    </source>
</evidence>
<dbReference type="Proteomes" id="UP000028500">
    <property type="component" value="Unassembled WGS sequence"/>
</dbReference>
<dbReference type="EMBL" id="CBSY010000111">
    <property type="protein sequence ID" value="CDH19287.1"/>
    <property type="molecule type" value="Genomic_DNA"/>
</dbReference>
<protein>
    <submittedName>
        <fullName evidence="1">Uncharacterized protein</fullName>
    </submittedName>
</protein>
<dbReference type="AlphaFoldDB" id="A0A077PF95"/>
<comment type="caution">
    <text evidence="1">The sequence shown here is derived from an EMBL/GenBank/DDBJ whole genome shotgun (WGS) entry which is preliminary data.</text>
</comment>
<proteinExistence type="predicted"/>
<reference evidence="1" key="1">
    <citation type="submission" date="2013-07" db="EMBL/GenBank/DDBJ databases">
        <title>Sub-species coevolution in mutualistic symbiosis.</title>
        <authorList>
            <person name="Murfin K."/>
            <person name="Klassen J."/>
            <person name="Lee M."/>
            <person name="Forst S."/>
            <person name="Stock P."/>
            <person name="Goodrich-Blair H."/>
        </authorList>
    </citation>
    <scope>NUCLEOTIDE SEQUENCE [LARGE SCALE GENOMIC DNA]</scope>
    <source>
        <strain evidence="1">Kraussei Quebec</strain>
    </source>
</reference>
<organism evidence="1 2">
    <name type="scientific">Xenorhabdus bovienii str. kraussei Quebec</name>
    <dbReference type="NCBI Taxonomy" id="1398203"/>
    <lineage>
        <taxon>Bacteria</taxon>
        <taxon>Pseudomonadati</taxon>
        <taxon>Pseudomonadota</taxon>
        <taxon>Gammaproteobacteria</taxon>
        <taxon>Enterobacterales</taxon>
        <taxon>Morganellaceae</taxon>
        <taxon>Xenorhabdus</taxon>
    </lineage>
</organism>
<keyword evidence="2" id="KW-1185">Reference proteome</keyword>
<gene>
    <name evidence="1" type="ORF">XBKQ1_1990052</name>
</gene>
<sequence length="27" mass="2948">MLIMAVIVGLLLLAMYLPVFQLGTILT</sequence>
<dbReference type="HOGENOM" id="CLU_3415144_0_0_6"/>